<dbReference type="GO" id="GO:0016758">
    <property type="term" value="F:hexosyltransferase activity"/>
    <property type="evidence" value="ECO:0007669"/>
    <property type="project" value="UniProtKB-ARBA"/>
</dbReference>
<evidence type="ECO:0000313" key="4">
    <source>
        <dbReference type="Proteomes" id="UP000187550"/>
    </source>
</evidence>
<protein>
    <submittedName>
        <fullName evidence="3">Glycosyl transferase family 2</fullName>
    </submittedName>
</protein>
<dbReference type="OrthoDB" id="396512at2"/>
<accession>A0A1U7PMW4</accession>
<reference evidence="4" key="1">
    <citation type="submission" date="2017-01" db="EMBL/GenBank/DDBJ databases">
        <authorList>
            <person name="Varghese N."/>
            <person name="Submissions S."/>
        </authorList>
    </citation>
    <scope>NUCLEOTIDE SEQUENCE [LARGE SCALE GENOMIC DNA]</scope>
    <source>
        <strain evidence="4">MNA4</strain>
    </source>
</reference>
<dbReference type="Proteomes" id="UP000187550">
    <property type="component" value="Unassembled WGS sequence"/>
</dbReference>
<dbReference type="AlphaFoldDB" id="A0A1U7PMW4"/>
<keyword evidence="4" id="KW-1185">Reference proteome</keyword>
<organism evidence="3 4">
    <name type="scientific">Edaphobacillus lindanitolerans</name>
    <dbReference type="NCBI Taxonomy" id="550447"/>
    <lineage>
        <taxon>Bacteria</taxon>
        <taxon>Bacillati</taxon>
        <taxon>Bacillota</taxon>
        <taxon>Bacilli</taxon>
        <taxon>Bacillales</taxon>
        <taxon>Bacillaceae</taxon>
        <taxon>Edaphobacillus</taxon>
    </lineage>
</organism>
<dbReference type="STRING" id="550447.SAMN05428946_0672"/>
<comment type="similarity">
    <text evidence="1">Belongs to the glycosyltransferase 2 family.</text>
</comment>
<name>A0A1U7PMW4_9BACI</name>
<evidence type="ECO:0000259" key="2">
    <source>
        <dbReference type="Pfam" id="PF00535"/>
    </source>
</evidence>
<dbReference type="Pfam" id="PF00535">
    <property type="entry name" value="Glycos_transf_2"/>
    <property type="match status" value="1"/>
</dbReference>
<gene>
    <name evidence="3" type="ORF">SAMN05428946_0672</name>
</gene>
<feature type="domain" description="Glycosyltransferase 2-like" evidence="2">
    <location>
        <begin position="5"/>
        <end position="167"/>
    </location>
</feature>
<evidence type="ECO:0000313" key="3">
    <source>
        <dbReference type="EMBL" id="SIT70982.1"/>
    </source>
</evidence>
<dbReference type="InterPro" id="IPR029044">
    <property type="entry name" value="Nucleotide-diphossugar_trans"/>
</dbReference>
<dbReference type="RefSeq" id="WP_076756929.1">
    <property type="nucleotide sequence ID" value="NZ_FTPL01000001.1"/>
</dbReference>
<keyword evidence="3" id="KW-0808">Transferase</keyword>
<dbReference type="CDD" id="cd00761">
    <property type="entry name" value="Glyco_tranf_GTA_type"/>
    <property type="match status" value="1"/>
</dbReference>
<dbReference type="Gene3D" id="3.90.550.10">
    <property type="entry name" value="Spore Coat Polysaccharide Biosynthesis Protein SpsA, Chain A"/>
    <property type="match status" value="1"/>
</dbReference>
<evidence type="ECO:0000256" key="1">
    <source>
        <dbReference type="ARBA" id="ARBA00006739"/>
    </source>
</evidence>
<dbReference type="InterPro" id="IPR001173">
    <property type="entry name" value="Glyco_trans_2-like"/>
</dbReference>
<dbReference type="PANTHER" id="PTHR22916">
    <property type="entry name" value="GLYCOSYLTRANSFERASE"/>
    <property type="match status" value="1"/>
</dbReference>
<dbReference type="SUPFAM" id="SSF53448">
    <property type="entry name" value="Nucleotide-diphospho-sugar transferases"/>
    <property type="match status" value="1"/>
</dbReference>
<dbReference type="EMBL" id="FTPL01000001">
    <property type="protein sequence ID" value="SIT70982.1"/>
    <property type="molecule type" value="Genomic_DNA"/>
</dbReference>
<dbReference type="PANTHER" id="PTHR22916:SF3">
    <property type="entry name" value="UDP-GLCNAC:BETAGAL BETA-1,3-N-ACETYLGLUCOSAMINYLTRANSFERASE-LIKE PROTEIN 1"/>
    <property type="match status" value="1"/>
</dbReference>
<proteinExistence type="inferred from homology"/>
<sequence>MVKVSVIIPTFNNTKENLNRLVASFDEQTMDQNEFEVIFVDDGSSEFQSLIRLKQIAESRSNYTVRGINPSGWGSKPRNYGTRIAKGKYVFYSDDDDSIFPQALEKMFDFAEENNLDVVNPKVIRTKGWSWGWNEYMENVINAEERGIQSMGPMTVPKLYRKSFLEENGLAFSEGEKVWWEDVMFSCLVYSKKPRIGILADYPVYHWREQNRSASFGKDLDYKWSQLNNLGSFFEKNLIQSDRDIMIGHWYKSRVLGAISKNFHKKSENDQKKEFEMARSWQQRFVNENVVSEMNTSEKILDYILREDRLDLALSLAKSKIDITARSYLSELSFVEDKIQVKCKASLTVGEKENLKLKGNSNEIKVNLPKDVAKALPADLLVYSKKEVDNSIYLPAIKGRDTRATWDIKTVVDSSFKYSKGLTGFNVKGYLDFLVDPATYALDDGDRYQAWDIATRFSFLDNFSQRAIACKDDFRKAAIINGETYVAYKNNSDLLSIDMNSTILDFLAVAKPEIQSVEVVGNSINIPISNVYVYGDSKITYFATVQNKNSKGFVDGTATISTKGNTALLTVSVPDLQRGENKINIALNNRAHEMTIQI</sequence>